<proteinExistence type="predicted"/>
<keyword evidence="2" id="KW-1133">Transmembrane helix</keyword>
<keyword evidence="1" id="KW-0175">Coiled coil</keyword>
<evidence type="ECO:0000313" key="3">
    <source>
        <dbReference type="EMBL" id="KAF2152814.1"/>
    </source>
</evidence>
<keyword evidence="2" id="KW-0472">Membrane</keyword>
<organism evidence="3 4">
    <name type="scientific">Myriangium duriaei CBS 260.36</name>
    <dbReference type="NCBI Taxonomy" id="1168546"/>
    <lineage>
        <taxon>Eukaryota</taxon>
        <taxon>Fungi</taxon>
        <taxon>Dikarya</taxon>
        <taxon>Ascomycota</taxon>
        <taxon>Pezizomycotina</taxon>
        <taxon>Dothideomycetes</taxon>
        <taxon>Dothideomycetidae</taxon>
        <taxon>Myriangiales</taxon>
        <taxon>Myriangiaceae</taxon>
        <taxon>Myriangium</taxon>
    </lineage>
</organism>
<dbReference type="Proteomes" id="UP000799439">
    <property type="component" value="Unassembled WGS sequence"/>
</dbReference>
<keyword evidence="2" id="KW-0812">Transmembrane</keyword>
<keyword evidence="4" id="KW-1185">Reference proteome</keyword>
<dbReference type="InterPro" id="IPR036844">
    <property type="entry name" value="Hint_dom_sf"/>
</dbReference>
<dbReference type="EMBL" id="ML996086">
    <property type="protein sequence ID" value="KAF2152814.1"/>
    <property type="molecule type" value="Genomic_DNA"/>
</dbReference>
<dbReference type="Gene3D" id="2.170.16.10">
    <property type="entry name" value="Hedgehog/Intein (Hint) domain"/>
    <property type="match status" value="1"/>
</dbReference>
<feature type="coiled-coil region" evidence="1">
    <location>
        <begin position="1303"/>
        <end position="1342"/>
    </location>
</feature>
<sequence length="1843" mass="198135">MADLVQTFLTALQGIPTFPNQQYMDRLYNKARNAPNVATFQSLLTPATPYGSDPNSMNIDGVDQSARIDLIAQEAAVQALGAFAGPNDPFGLGGCANTSGAQTTANAMFSQTCTLLYAEWINASLFQSGSPDLKTLRADSTFSPALDAALLRPHVIANILKQGTATGQVYTTNLLFCYDYLHSGPGFTPFLPGDYAKAPSAGLIRVALQDLTSDQSLTLSDLALAVISLIKASSLIMAVFNTAGQVISASLADQAAAFLSVFAPVDLGDAVKVELALLAQKAGSTWLSIATQNQVLWNNNKSVWQSAVANLASQQVTTTVQSAPQPAEDGQFYVTFTDVTQTGVPVVNWINMSSGSLGQYHTLFNCDQAPYTTTTKPHPQDDGGSCFIAGTLVTTTTGPVPIESIVEGSKILTQANAEVYGVASDEDVVVLKKSGLLWGINDEEAFFTAGHVFHTTSGLRAISPDLAKAENPWLEVHRLQTGHMIYRLAKDGRGYDHIEVQRIHSKHVKNTHVYGIHLRDGHRTYHANGYLVAVNYPEITVKSIAMALAKMPPAQRMAMLVSIRELQPLFARFGIATISEVLRAELKGKVRRVVGKPAGHEASLRRKKSSRLRQARRTFFLHETSRTNVAHYQLPILSIHESTVLVNGQALCRGTVDKNDRTIRWTRPVVGHGYEHGFVDVNNHGMAGNGAIFLSEHFNPAELPSDDNDKKIVRFLAAKPEIDIKTGSKKPNLARRTAVAKAVAHGTTVSTADLEVAVNPKSSVQIPGFELLNVSRASLAPSIGDYIDGQDAWYPVLNTQPWLTDATPQPADPSNAVALGEVDLSVYHTGDARGLSVPIATMPILDQLCSEINTKYLPADAQLDSLYSSTMELTTDNSQLYIISLDSAALLYSLADKPVGSDTLPSLFNVTFQNNLSSNITLPLLFSTLAVQDNSGFSLTGSALAFDETKRGNNGTRYYLQDDGDDSAILATASLARRQTIARSLAAVRSGPAAFQKAEAVNPAPVTLSLAAQVTLSSAALSGLPYNSASAHQTSQTLLKDMMAYHMNDSDRLTFLQQTKPTTLPSDLADGLQQSLKDWLSNVYAPAYVGYMLSQVAASNESWRDPLSQQQKDQLWYWWSGSGTATDTNRLSCLSQTAEYNQLNVLTSVYATRELQGDSLTAYIQDVQPDGTSGGTHWATQWMTDLMKSDHTKAALFRVPISGVGSLFDVAAHETKVLSQGECALNQVCNTMKALDPTGSQADDLFTNAIGWAMGDTSKGKTNPTAYASQAEIELEAGYLSDSVKQLITQVLNNDASISSQILQDLQNDLNLLEQAEQLDQNKDAEERAAEITATMSEMTNDIASTMAWVGDLFKAYQRANGSKAANTAINKAIDKFSPGKPGLVWAKGVMLFASIAGWVSSIWSTIHNWGTLSDDQRAMAITSSLKTALDIGDKIWDTIKAVKAYKADQKARISEEAPMEAMDKQIEIEMTDFSKTKEVSDLTEQITGKDAKEQFQDMITEESNQPTESADVAENKGIETIDQEVVLTEADEPPAGVPSTGREPWKKFSTGEKILRGLNVTLGVAFTVAMSFDLAARWNDLTTPGKVLNVIQTAAQGLSVLVDAGLLIGDALVSSGAIAADCIMMAVLPVIGAVLAAVGAIISLILTFFNFEKKTDPPYDAVETYLSYIETTFCLKLLTPPDLSLVYDVPTKAPAATDTTILITATNKSSTAVTLTRSTLSIEVGPNEPEPLFSGPATLWSIATPADASTLSIDGAVAASPSSTVTAMLSPQDRGNDLMDYDVVLVGPQTDGQSGPLVLQPQQSVILALRGVLNTVGSTTVKIVETLQNGDQCRFLSTLLRS</sequence>
<name>A0A9P4J179_9PEZI</name>
<dbReference type="OrthoDB" id="3801533at2759"/>
<evidence type="ECO:0000256" key="2">
    <source>
        <dbReference type="SAM" id="Phobius"/>
    </source>
</evidence>
<protein>
    <submittedName>
        <fullName evidence="3">Uncharacterized protein</fullName>
    </submittedName>
</protein>
<gene>
    <name evidence="3" type="ORF">K461DRAFT_313428</name>
</gene>
<feature type="transmembrane region" description="Helical" evidence="2">
    <location>
        <begin position="1624"/>
        <end position="1650"/>
    </location>
</feature>
<dbReference type="SUPFAM" id="SSF51294">
    <property type="entry name" value="Hedgehog/intein (Hint) domain"/>
    <property type="match status" value="1"/>
</dbReference>
<evidence type="ECO:0000313" key="4">
    <source>
        <dbReference type="Proteomes" id="UP000799439"/>
    </source>
</evidence>
<accession>A0A9P4J179</accession>
<comment type="caution">
    <text evidence="3">The sequence shown here is derived from an EMBL/GenBank/DDBJ whole genome shotgun (WGS) entry which is preliminary data.</text>
</comment>
<evidence type="ECO:0000256" key="1">
    <source>
        <dbReference type="SAM" id="Coils"/>
    </source>
</evidence>
<reference evidence="3" key="1">
    <citation type="journal article" date="2020" name="Stud. Mycol.">
        <title>101 Dothideomycetes genomes: a test case for predicting lifestyles and emergence of pathogens.</title>
        <authorList>
            <person name="Haridas S."/>
            <person name="Albert R."/>
            <person name="Binder M."/>
            <person name="Bloem J."/>
            <person name="Labutti K."/>
            <person name="Salamov A."/>
            <person name="Andreopoulos B."/>
            <person name="Baker S."/>
            <person name="Barry K."/>
            <person name="Bills G."/>
            <person name="Bluhm B."/>
            <person name="Cannon C."/>
            <person name="Castanera R."/>
            <person name="Culley D."/>
            <person name="Daum C."/>
            <person name="Ezra D."/>
            <person name="Gonzalez J."/>
            <person name="Henrissat B."/>
            <person name="Kuo A."/>
            <person name="Liang C."/>
            <person name="Lipzen A."/>
            <person name="Lutzoni F."/>
            <person name="Magnuson J."/>
            <person name="Mondo S."/>
            <person name="Nolan M."/>
            <person name="Ohm R."/>
            <person name="Pangilinan J."/>
            <person name="Park H.-J."/>
            <person name="Ramirez L."/>
            <person name="Alfaro M."/>
            <person name="Sun H."/>
            <person name="Tritt A."/>
            <person name="Yoshinaga Y."/>
            <person name="Zwiers L.-H."/>
            <person name="Turgeon B."/>
            <person name="Goodwin S."/>
            <person name="Spatafora J."/>
            <person name="Crous P."/>
            <person name="Grigoriev I."/>
        </authorList>
    </citation>
    <scope>NUCLEOTIDE SEQUENCE</scope>
    <source>
        <strain evidence="3">CBS 260.36</strain>
    </source>
</reference>